<feature type="transmembrane region" description="Helical" evidence="8">
    <location>
        <begin position="301"/>
        <end position="320"/>
    </location>
</feature>
<protein>
    <submittedName>
        <fullName evidence="10">ABC-2 type transporter</fullName>
    </submittedName>
</protein>
<feature type="domain" description="ABC transmembrane type-2" evidence="9">
    <location>
        <begin position="141"/>
        <end position="381"/>
    </location>
</feature>
<evidence type="ECO:0000256" key="7">
    <source>
        <dbReference type="ARBA" id="ARBA00023136"/>
    </source>
</evidence>
<keyword evidence="4" id="KW-1003">Cell membrane</keyword>
<evidence type="ECO:0000256" key="2">
    <source>
        <dbReference type="ARBA" id="ARBA00007783"/>
    </source>
</evidence>
<feature type="transmembrane region" description="Helical" evidence="8">
    <location>
        <begin position="356"/>
        <end position="376"/>
    </location>
</feature>
<feature type="transmembrane region" description="Helical" evidence="8">
    <location>
        <begin position="189"/>
        <end position="212"/>
    </location>
</feature>
<comment type="similarity">
    <text evidence="2">Belongs to the ABC-2 integral membrane protein family.</text>
</comment>
<comment type="subcellular location">
    <subcellularLocation>
        <location evidence="1">Cell membrane</location>
        <topology evidence="1">Multi-pass membrane protein</topology>
    </subcellularLocation>
</comment>
<dbReference type="PANTHER" id="PTHR30294">
    <property type="entry name" value="MEMBRANE COMPONENT OF ABC TRANSPORTER YHHJ-RELATED"/>
    <property type="match status" value="1"/>
</dbReference>
<proteinExistence type="inferred from homology"/>
<evidence type="ECO:0000313" key="10">
    <source>
        <dbReference type="EMBL" id="ABJ86933.1"/>
    </source>
</evidence>
<sequence>MWERISVILRKEFLQALREPRMRVLLFVPPVVQLIVFGFAVNLDVDHARIAWVDQDRTPESRDLRDRFTGSGRFDIVAEPAGEEGVQRALDSGEAQAVVRVLHGFARDVARGQSTEVQVLIDGTNSNTASLVSSYAGEIIASYSADVMAGQQRVRVLTRSPGAAVSASVPQVAARSRVWFNPDLYSRNYFVPGVIANIIMLVTLMLTALAIVREKEIGTMEQLMVTPVRPVELMLGKTLPFALVGLLDVALITAVALLLFHIPLHGSFLLLMACAVLFLLTSLGAGLFLSTISQTQQQAMMASFFFSTPAFMLSGFAFPIRNMPMAVQYLTYLNPVRYFIEIVRGIFLKGSGVSVLWPQMLSLAVYGVAILGLSAFRFQKKLD</sequence>
<dbReference type="OrthoDB" id="9776218at2"/>
<evidence type="ECO:0000256" key="5">
    <source>
        <dbReference type="ARBA" id="ARBA00022692"/>
    </source>
</evidence>
<dbReference type="FunCoup" id="Q01TT7">
    <property type="interactions" value="220"/>
</dbReference>
<dbReference type="GO" id="GO:0005886">
    <property type="term" value="C:plasma membrane"/>
    <property type="evidence" value="ECO:0007669"/>
    <property type="project" value="UniProtKB-SubCell"/>
</dbReference>
<dbReference type="HOGENOM" id="CLU_039483_8_3_0"/>
<feature type="transmembrane region" description="Helical" evidence="8">
    <location>
        <begin position="21"/>
        <end position="41"/>
    </location>
</feature>
<dbReference type="KEGG" id="sus:Acid_5992"/>
<name>Q01TT7_SOLUE</name>
<dbReference type="InterPro" id="IPR047817">
    <property type="entry name" value="ABC2_TM_bact-type"/>
</dbReference>
<keyword evidence="6 8" id="KW-1133">Transmembrane helix</keyword>
<dbReference type="Gene3D" id="3.40.1710.10">
    <property type="entry name" value="abc type-2 transporter like domain"/>
    <property type="match status" value="1"/>
</dbReference>
<dbReference type="eggNOG" id="COG0842">
    <property type="taxonomic scope" value="Bacteria"/>
</dbReference>
<keyword evidence="7 8" id="KW-0472">Membrane</keyword>
<dbReference type="InterPro" id="IPR051449">
    <property type="entry name" value="ABC-2_transporter_component"/>
</dbReference>
<dbReference type="PROSITE" id="PS51012">
    <property type="entry name" value="ABC_TM2"/>
    <property type="match status" value="1"/>
</dbReference>
<dbReference type="AlphaFoldDB" id="Q01TT7"/>
<organism evidence="10">
    <name type="scientific">Solibacter usitatus (strain Ellin6076)</name>
    <dbReference type="NCBI Taxonomy" id="234267"/>
    <lineage>
        <taxon>Bacteria</taxon>
        <taxon>Pseudomonadati</taxon>
        <taxon>Acidobacteriota</taxon>
        <taxon>Terriglobia</taxon>
        <taxon>Bryobacterales</taxon>
        <taxon>Solibacteraceae</taxon>
        <taxon>Candidatus Solibacter</taxon>
    </lineage>
</organism>
<dbReference type="GO" id="GO:0140359">
    <property type="term" value="F:ABC-type transporter activity"/>
    <property type="evidence" value="ECO:0007669"/>
    <property type="project" value="InterPro"/>
</dbReference>
<evidence type="ECO:0000256" key="3">
    <source>
        <dbReference type="ARBA" id="ARBA00022448"/>
    </source>
</evidence>
<feature type="transmembrane region" description="Helical" evidence="8">
    <location>
        <begin position="268"/>
        <end position="289"/>
    </location>
</feature>
<dbReference type="STRING" id="234267.Acid_5992"/>
<feature type="transmembrane region" description="Helical" evidence="8">
    <location>
        <begin position="239"/>
        <end position="262"/>
    </location>
</feature>
<evidence type="ECO:0000256" key="4">
    <source>
        <dbReference type="ARBA" id="ARBA00022475"/>
    </source>
</evidence>
<evidence type="ECO:0000256" key="6">
    <source>
        <dbReference type="ARBA" id="ARBA00022989"/>
    </source>
</evidence>
<dbReference type="PANTHER" id="PTHR30294:SF29">
    <property type="entry name" value="MULTIDRUG ABC TRANSPORTER PERMEASE YBHS-RELATED"/>
    <property type="match status" value="1"/>
</dbReference>
<gene>
    <name evidence="10" type="ordered locus">Acid_5992</name>
</gene>
<dbReference type="InterPro" id="IPR013525">
    <property type="entry name" value="ABC2_TM"/>
</dbReference>
<dbReference type="InParanoid" id="Q01TT7"/>
<accession>Q01TT7</accession>
<keyword evidence="5 8" id="KW-0812">Transmembrane</keyword>
<evidence type="ECO:0000259" key="9">
    <source>
        <dbReference type="PROSITE" id="PS51012"/>
    </source>
</evidence>
<evidence type="ECO:0000256" key="8">
    <source>
        <dbReference type="SAM" id="Phobius"/>
    </source>
</evidence>
<dbReference type="Pfam" id="PF12698">
    <property type="entry name" value="ABC2_membrane_3"/>
    <property type="match status" value="1"/>
</dbReference>
<dbReference type="EMBL" id="CP000473">
    <property type="protein sequence ID" value="ABJ86933.1"/>
    <property type="molecule type" value="Genomic_DNA"/>
</dbReference>
<reference evidence="10" key="1">
    <citation type="submission" date="2006-10" db="EMBL/GenBank/DDBJ databases">
        <title>Complete sequence of Solibacter usitatus Ellin6076.</title>
        <authorList>
            <consortium name="US DOE Joint Genome Institute"/>
            <person name="Copeland A."/>
            <person name="Lucas S."/>
            <person name="Lapidus A."/>
            <person name="Barry K."/>
            <person name="Detter J.C."/>
            <person name="Glavina del Rio T."/>
            <person name="Hammon N."/>
            <person name="Israni S."/>
            <person name="Dalin E."/>
            <person name="Tice H."/>
            <person name="Pitluck S."/>
            <person name="Thompson L.S."/>
            <person name="Brettin T."/>
            <person name="Bruce D."/>
            <person name="Han C."/>
            <person name="Tapia R."/>
            <person name="Gilna P."/>
            <person name="Schmutz J."/>
            <person name="Larimer F."/>
            <person name="Land M."/>
            <person name="Hauser L."/>
            <person name="Kyrpides N."/>
            <person name="Mikhailova N."/>
            <person name="Janssen P.H."/>
            <person name="Kuske C.R."/>
            <person name="Richardson P."/>
        </authorList>
    </citation>
    <scope>NUCLEOTIDE SEQUENCE</scope>
    <source>
        <strain evidence="10">Ellin6076</strain>
    </source>
</reference>
<keyword evidence="3" id="KW-0813">Transport</keyword>
<evidence type="ECO:0000256" key="1">
    <source>
        <dbReference type="ARBA" id="ARBA00004651"/>
    </source>
</evidence>